<dbReference type="OrthoDB" id="9762066at2"/>
<dbReference type="SUPFAM" id="SSF49785">
    <property type="entry name" value="Galactose-binding domain-like"/>
    <property type="match status" value="1"/>
</dbReference>
<dbReference type="InterPro" id="IPR032311">
    <property type="entry name" value="DUF4982"/>
</dbReference>
<protein>
    <submittedName>
        <fullName evidence="9">Beta-galactosidase</fullName>
    </submittedName>
</protein>
<dbReference type="RefSeq" id="WP_074885554.1">
    <property type="nucleotide sequence ID" value="NZ_FOXO01000006.1"/>
</dbReference>
<evidence type="ECO:0000256" key="2">
    <source>
        <dbReference type="ARBA" id="ARBA00022801"/>
    </source>
</evidence>
<dbReference type="PRINTS" id="PR00132">
    <property type="entry name" value="GLHYDRLASE2"/>
</dbReference>
<dbReference type="InterPro" id="IPR040605">
    <property type="entry name" value="Glyco_hydro2_dom5"/>
</dbReference>
<dbReference type="AlphaFoldDB" id="A0A1I5SJK7"/>
<dbReference type="GO" id="GO:0005975">
    <property type="term" value="P:carbohydrate metabolic process"/>
    <property type="evidence" value="ECO:0007669"/>
    <property type="project" value="InterPro"/>
</dbReference>
<feature type="domain" description="Glycoside hydrolase family 2 catalytic" evidence="5">
    <location>
        <begin position="313"/>
        <end position="391"/>
    </location>
</feature>
<evidence type="ECO:0000259" key="4">
    <source>
        <dbReference type="Pfam" id="PF00703"/>
    </source>
</evidence>
<feature type="domain" description="Glycosyl hydrolases family 2 sugar binding" evidence="6">
    <location>
        <begin position="97"/>
        <end position="186"/>
    </location>
</feature>
<dbReference type="Proteomes" id="UP000182624">
    <property type="component" value="Unassembled WGS sequence"/>
</dbReference>
<gene>
    <name evidence="9" type="ORF">SAMN04487928_106105</name>
</gene>
<evidence type="ECO:0000313" key="9">
    <source>
        <dbReference type="EMBL" id="SFP70909.1"/>
    </source>
</evidence>
<evidence type="ECO:0000259" key="8">
    <source>
        <dbReference type="Pfam" id="PF18565"/>
    </source>
</evidence>
<dbReference type="InterPro" id="IPR036156">
    <property type="entry name" value="Beta-gal/glucu_dom_sf"/>
</dbReference>
<dbReference type="Gene3D" id="2.60.120.260">
    <property type="entry name" value="Galactose-binding domain-like"/>
    <property type="match status" value="1"/>
</dbReference>
<feature type="domain" description="Glycoside hydrolase family 2" evidence="8">
    <location>
        <begin position="716"/>
        <end position="781"/>
    </location>
</feature>
<dbReference type="InterPro" id="IPR051913">
    <property type="entry name" value="GH2_Domain-Containing"/>
</dbReference>
<keyword evidence="10" id="KW-1185">Reference proteome</keyword>
<dbReference type="Pfam" id="PF16355">
    <property type="entry name" value="DUF4982"/>
    <property type="match status" value="1"/>
</dbReference>
<dbReference type="InterPro" id="IPR006101">
    <property type="entry name" value="Glyco_hydro_2"/>
</dbReference>
<dbReference type="Pfam" id="PF02837">
    <property type="entry name" value="Glyco_hydro_2_N"/>
    <property type="match status" value="1"/>
</dbReference>
<evidence type="ECO:0000259" key="7">
    <source>
        <dbReference type="Pfam" id="PF16355"/>
    </source>
</evidence>
<dbReference type="InterPro" id="IPR006103">
    <property type="entry name" value="Glyco_hydro_2_cat"/>
</dbReference>
<accession>A0A1I5SJK7</accession>
<feature type="domain" description="Glycoside hydrolase family 2 immunoglobulin-like beta-sandwich" evidence="4">
    <location>
        <begin position="203"/>
        <end position="306"/>
    </location>
</feature>
<dbReference type="InterPro" id="IPR006104">
    <property type="entry name" value="Glyco_hydro_2_N"/>
</dbReference>
<dbReference type="SUPFAM" id="SSF51445">
    <property type="entry name" value="(Trans)glycosidases"/>
    <property type="match status" value="1"/>
</dbReference>
<dbReference type="PANTHER" id="PTHR42732">
    <property type="entry name" value="BETA-GALACTOSIDASE"/>
    <property type="match status" value="1"/>
</dbReference>
<dbReference type="PANTHER" id="PTHR42732:SF1">
    <property type="entry name" value="BETA-MANNOSIDASE"/>
    <property type="match status" value="1"/>
</dbReference>
<dbReference type="Gene3D" id="2.60.40.10">
    <property type="entry name" value="Immunoglobulins"/>
    <property type="match status" value="3"/>
</dbReference>
<evidence type="ECO:0000313" key="10">
    <source>
        <dbReference type="Proteomes" id="UP000182624"/>
    </source>
</evidence>
<dbReference type="Gene3D" id="3.20.20.80">
    <property type="entry name" value="Glycosidases"/>
    <property type="match status" value="1"/>
</dbReference>
<name>A0A1I5SJK7_9FIRM</name>
<sequence>MEKILFDKGWKFKIEDLEPHCPESGWGGAKAGAYDFGATAKKCDEDDWRSVDLPYDYVREGRFVLDTADTEGMGNIPEMQSIRSRLHAGGCLEPKVAWFRKYFIVNKEDLDKNYVIKFDGVYRNCDVYVNQKYVGSYRSGYTYFYFEISDFLVEGENLICVRVDPREREGWWYEGGGIYRHVWIYKYEELMILPYENKVEVFLDEEKKKADITVSAQVVNRSYKNKDITVSFLIIDEKNTKIAESHVDLNVADWEMELAKSVISLKEGSFELWSVDNPVLYTLKTTIKEKDNNRSYRCEDVVFGIRKVEFTADDGFYLNGKRLEVKGLCVHQDHSGVGIGMPDSVVEYRFREMKKMGMNAIRSAHHQPSDVLLDLCDRLGILVFSENRRMSSAAEDIDQLRKVIKQGRNHPSVFLWGIGNEEINVQHLDETIKVTERLKREIRRLDSTRNFTSAIVCWDGKDRFEYATKYFGVAQHLDVMGFNYCDTAWDDYHAHFPDQPVIITEIDAANSSARGIYSTDESKGHFFTLDPNNISKCTDIQRVKKRFEIGEKFWGETAKRQYLAGAFLWTGIDYRGEPTPMPWPAVSSTFGILDYCGFRKDSFYYYQSWWGKKPTIHLFPHWNNPVNPREMLTVYAYCNMDEIELFVNGKSYGKKAVKSNWYVQWENVVYEPGVLEAVGTRGEKEYCEKVVTTKKIDKLMVRKYEENILTSDNISIWNIDVVDEDGRTVPNACPLIRIATGKGTTLIGAGNGNPSCHESELACERHAFNGKLQVIASSDGEPLVEAEIISFD</sequence>
<dbReference type="InterPro" id="IPR013783">
    <property type="entry name" value="Ig-like_fold"/>
</dbReference>
<dbReference type="Pfam" id="PF18565">
    <property type="entry name" value="Glyco_hydro2_C5"/>
    <property type="match status" value="1"/>
</dbReference>
<keyword evidence="2" id="KW-0378">Hydrolase</keyword>
<dbReference type="Pfam" id="PF02836">
    <property type="entry name" value="Glyco_hydro_2_C"/>
    <property type="match status" value="2"/>
</dbReference>
<comment type="similarity">
    <text evidence="1">Belongs to the glycosyl hydrolase 2 family.</text>
</comment>
<organism evidence="9 10">
    <name type="scientific">Butyrivibrio proteoclasticus</name>
    <dbReference type="NCBI Taxonomy" id="43305"/>
    <lineage>
        <taxon>Bacteria</taxon>
        <taxon>Bacillati</taxon>
        <taxon>Bacillota</taxon>
        <taxon>Clostridia</taxon>
        <taxon>Lachnospirales</taxon>
        <taxon>Lachnospiraceae</taxon>
        <taxon>Butyrivibrio</taxon>
    </lineage>
</organism>
<proteinExistence type="inferred from homology"/>
<dbReference type="EMBL" id="FOXO01000006">
    <property type="protein sequence ID" value="SFP70909.1"/>
    <property type="molecule type" value="Genomic_DNA"/>
</dbReference>
<dbReference type="SUPFAM" id="SSF49303">
    <property type="entry name" value="beta-Galactosidase/glucuronidase domain"/>
    <property type="match status" value="1"/>
</dbReference>
<feature type="domain" description="Glycoside hydrolase family 2 catalytic" evidence="5">
    <location>
        <begin position="397"/>
        <end position="518"/>
    </location>
</feature>
<dbReference type="InterPro" id="IPR006102">
    <property type="entry name" value="Ig-like_GH2"/>
</dbReference>
<dbReference type="GO" id="GO:0004553">
    <property type="term" value="F:hydrolase activity, hydrolyzing O-glycosyl compounds"/>
    <property type="evidence" value="ECO:0007669"/>
    <property type="project" value="InterPro"/>
</dbReference>
<evidence type="ECO:0000256" key="1">
    <source>
        <dbReference type="ARBA" id="ARBA00007401"/>
    </source>
</evidence>
<dbReference type="InterPro" id="IPR008979">
    <property type="entry name" value="Galactose-bd-like_sf"/>
</dbReference>
<evidence type="ECO:0000259" key="5">
    <source>
        <dbReference type="Pfam" id="PF02836"/>
    </source>
</evidence>
<dbReference type="Pfam" id="PF00703">
    <property type="entry name" value="Glyco_hydro_2"/>
    <property type="match status" value="1"/>
</dbReference>
<evidence type="ECO:0000256" key="3">
    <source>
        <dbReference type="ARBA" id="ARBA00023295"/>
    </source>
</evidence>
<dbReference type="InterPro" id="IPR017853">
    <property type="entry name" value="GH"/>
</dbReference>
<evidence type="ECO:0000259" key="6">
    <source>
        <dbReference type="Pfam" id="PF02837"/>
    </source>
</evidence>
<feature type="domain" description="DUF4982" evidence="7">
    <location>
        <begin position="631"/>
        <end position="685"/>
    </location>
</feature>
<reference evidence="10" key="1">
    <citation type="submission" date="2016-10" db="EMBL/GenBank/DDBJ databases">
        <authorList>
            <person name="Varghese N."/>
            <person name="Submissions S."/>
        </authorList>
    </citation>
    <scope>NUCLEOTIDE SEQUENCE [LARGE SCALE GENOMIC DNA]</scope>
    <source>
        <strain evidence="10">P18</strain>
    </source>
</reference>
<keyword evidence="3" id="KW-0326">Glycosidase</keyword>